<dbReference type="Proteomes" id="UP000794436">
    <property type="component" value="Unassembled WGS sequence"/>
</dbReference>
<organism evidence="1 2">
    <name type="scientific">Pythium oligandrum</name>
    <name type="common">Mycoparasitic fungus</name>
    <dbReference type="NCBI Taxonomy" id="41045"/>
    <lineage>
        <taxon>Eukaryota</taxon>
        <taxon>Sar</taxon>
        <taxon>Stramenopiles</taxon>
        <taxon>Oomycota</taxon>
        <taxon>Peronosporomycetes</taxon>
        <taxon>Pythiales</taxon>
        <taxon>Pythiaceae</taxon>
        <taxon>Pythium</taxon>
    </lineage>
</organism>
<name>A0A8K1FCU9_PYTOL</name>
<sequence length="165" mass="18149">MASDMTSAFRDFALKKLNEAKQKGATLATVTAATAASISSSVQVPGPTAFVFRGNGNREQLTTSELSVDKKIAMLKDANGALKQAARQHPSETLEASLYKMELINESLAFTIGNVQECSHMMKMMHRQFRDLGSMQQSDDRFFYRKDRGRNAMHASSTTTTTVDS</sequence>
<dbReference type="EMBL" id="SPLM01000146">
    <property type="protein sequence ID" value="TMW56219.1"/>
    <property type="molecule type" value="Genomic_DNA"/>
</dbReference>
<gene>
    <name evidence="1" type="ORF">Poli38472_008867</name>
</gene>
<dbReference type="OrthoDB" id="72597at2759"/>
<dbReference type="AlphaFoldDB" id="A0A8K1FCU9"/>
<keyword evidence="2" id="KW-1185">Reference proteome</keyword>
<accession>A0A8K1FCU9</accession>
<proteinExistence type="predicted"/>
<evidence type="ECO:0000313" key="2">
    <source>
        <dbReference type="Proteomes" id="UP000794436"/>
    </source>
</evidence>
<protein>
    <submittedName>
        <fullName evidence="1">Uncharacterized protein</fullName>
    </submittedName>
</protein>
<evidence type="ECO:0000313" key="1">
    <source>
        <dbReference type="EMBL" id="TMW56219.1"/>
    </source>
</evidence>
<comment type="caution">
    <text evidence="1">The sequence shown here is derived from an EMBL/GenBank/DDBJ whole genome shotgun (WGS) entry which is preliminary data.</text>
</comment>
<reference evidence="1" key="1">
    <citation type="submission" date="2019-03" db="EMBL/GenBank/DDBJ databases">
        <title>Long read genome sequence of the mycoparasitic Pythium oligandrum ATCC 38472 isolated from sugarbeet rhizosphere.</title>
        <authorList>
            <person name="Gaulin E."/>
        </authorList>
    </citation>
    <scope>NUCLEOTIDE SEQUENCE</scope>
    <source>
        <strain evidence="1">ATCC 38472_TT</strain>
    </source>
</reference>